<dbReference type="AlphaFoldDB" id="A0AAU9U878"/>
<dbReference type="EMBL" id="CAKOGL010000013">
    <property type="protein sequence ID" value="CAH2094012.1"/>
    <property type="molecule type" value="Genomic_DNA"/>
</dbReference>
<sequence length="156" mass="17504">MLPLFSCPFESLILLPQILNIGIAKSDFLMANEKFNAIINKKFKNTHLIFTDALKHDVNGTVGVGIFHHQYNIVQKVKLPPESSVFSGECLGIFKALEYIIIAKLKNSIIFTDSLSSLQGLVKNPFKINTFTPALYFMLLALWQLRLKLFALSDGS</sequence>
<dbReference type="SUPFAM" id="SSF53098">
    <property type="entry name" value="Ribonuclease H-like"/>
    <property type="match status" value="1"/>
</dbReference>
<evidence type="ECO:0000313" key="2">
    <source>
        <dbReference type="Proteomes" id="UP001153954"/>
    </source>
</evidence>
<dbReference type="Proteomes" id="UP001153954">
    <property type="component" value="Unassembled WGS sequence"/>
</dbReference>
<dbReference type="InterPro" id="IPR036397">
    <property type="entry name" value="RNaseH_sf"/>
</dbReference>
<organism evidence="1 2">
    <name type="scientific">Euphydryas editha</name>
    <name type="common">Edith's checkerspot</name>
    <dbReference type="NCBI Taxonomy" id="104508"/>
    <lineage>
        <taxon>Eukaryota</taxon>
        <taxon>Metazoa</taxon>
        <taxon>Ecdysozoa</taxon>
        <taxon>Arthropoda</taxon>
        <taxon>Hexapoda</taxon>
        <taxon>Insecta</taxon>
        <taxon>Pterygota</taxon>
        <taxon>Neoptera</taxon>
        <taxon>Endopterygota</taxon>
        <taxon>Lepidoptera</taxon>
        <taxon>Glossata</taxon>
        <taxon>Ditrysia</taxon>
        <taxon>Papilionoidea</taxon>
        <taxon>Nymphalidae</taxon>
        <taxon>Nymphalinae</taxon>
        <taxon>Euphydryas</taxon>
    </lineage>
</organism>
<dbReference type="GO" id="GO:0003676">
    <property type="term" value="F:nucleic acid binding"/>
    <property type="evidence" value="ECO:0007669"/>
    <property type="project" value="InterPro"/>
</dbReference>
<evidence type="ECO:0008006" key="3">
    <source>
        <dbReference type="Google" id="ProtNLM"/>
    </source>
</evidence>
<proteinExistence type="predicted"/>
<evidence type="ECO:0000313" key="1">
    <source>
        <dbReference type="EMBL" id="CAH2094012.1"/>
    </source>
</evidence>
<accession>A0AAU9U878</accession>
<gene>
    <name evidence="1" type="ORF">EEDITHA_LOCUS9618</name>
</gene>
<protein>
    <recommendedName>
        <fullName evidence="3">RNase H type-1 domain-containing protein</fullName>
    </recommendedName>
</protein>
<dbReference type="InterPro" id="IPR012337">
    <property type="entry name" value="RNaseH-like_sf"/>
</dbReference>
<name>A0AAU9U878_EUPED</name>
<dbReference type="Gene3D" id="3.30.420.10">
    <property type="entry name" value="Ribonuclease H-like superfamily/Ribonuclease H"/>
    <property type="match status" value="1"/>
</dbReference>
<comment type="caution">
    <text evidence="1">The sequence shown here is derived from an EMBL/GenBank/DDBJ whole genome shotgun (WGS) entry which is preliminary data.</text>
</comment>
<reference evidence="1" key="1">
    <citation type="submission" date="2022-03" db="EMBL/GenBank/DDBJ databases">
        <authorList>
            <person name="Tunstrom K."/>
        </authorList>
    </citation>
    <scope>NUCLEOTIDE SEQUENCE</scope>
</reference>
<keyword evidence="2" id="KW-1185">Reference proteome</keyword>